<feature type="compositionally biased region" description="Low complexity" evidence="2">
    <location>
        <begin position="1"/>
        <end position="11"/>
    </location>
</feature>
<dbReference type="EMBL" id="ML121539">
    <property type="protein sequence ID" value="RPB25017.1"/>
    <property type="molecule type" value="Genomic_DNA"/>
</dbReference>
<dbReference type="OrthoDB" id="10355296at2759"/>
<proteinExistence type="predicted"/>
<name>A0A3N4LQ14_9PEZI</name>
<gene>
    <name evidence="3" type="ORF">L211DRAFT_134277</name>
</gene>
<dbReference type="AlphaFoldDB" id="A0A3N4LQ14"/>
<accession>A0A3N4LQ14</accession>
<dbReference type="InParanoid" id="A0A3N4LQ14"/>
<evidence type="ECO:0000313" key="4">
    <source>
        <dbReference type="Proteomes" id="UP000267821"/>
    </source>
</evidence>
<evidence type="ECO:0000256" key="1">
    <source>
        <dbReference type="SAM" id="Coils"/>
    </source>
</evidence>
<reference evidence="3 4" key="1">
    <citation type="journal article" date="2018" name="Nat. Ecol. Evol.">
        <title>Pezizomycetes genomes reveal the molecular basis of ectomycorrhizal truffle lifestyle.</title>
        <authorList>
            <person name="Murat C."/>
            <person name="Payen T."/>
            <person name="Noel B."/>
            <person name="Kuo A."/>
            <person name="Morin E."/>
            <person name="Chen J."/>
            <person name="Kohler A."/>
            <person name="Krizsan K."/>
            <person name="Balestrini R."/>
            <person name="Da Silva C."/>
            <person name="Montanini B."/>
            <person name="Hainaut M."/>
            <person name="Levati E."/>
            <person name="Barry K.W."/>
            <person name="Belfiori B."/>
            <person name="Cichocki N."/>
            <person name="Clum A."/>
            <person name="Dockter R.B."/>
            <person name="Fauchery L."/>
            <person name="Guy J."/>
            <person name="Iotti M."/>
            <person name="Le Tacon F."/>
            <person name="Lindquist E.A."/>
            <person name="Lipzen A."/>
            <person name="Malagnac F."/>
            <person name="Mello A."/>
            <person name="Molinier V."/>
            <person name="Miyauchi S."/>
            <person name="Poulain J."/>
            <person name="Riccioni C."/>
            <person name="Rubini A."/>
            <person name="Sitrit Y."/>
            <person name="Splivallo R."/>
            <person name="Traeger S."/>
            <person name="Wang M."/>
            <person name="Zifcakova L."/>
            <person name="Wipf D."/>
            <person name="Zambonelli A."/>
            <person name="Paolocci F."/>
            <person name="Nowrousian M."/>
            <person name="Ottonello S."/>
            <person name="Baldrian P."/>
            <person name="Spatafora J.W."/>
            <person name="Henrissat B."/>
            <person name="Nagy L.G."/>
            <person name="Aury J.M."/>
            <person name="Wincker P."/>
            <person name="Grigoriev I.V."/>
            <person name="Bonfante P."/>
            <person name="Martin F.M."/>
        </authorList>
    </citation>
    <scope>NUCLEOTIDE SEQUENCE [LARGE SCALE GENOMIC DNA]</scope>
    <source>
        <strain evidence="3 4">ATCC MYA-4762</strain>
    </source>
</reference>
<feature type="compositionally biased region" description="Polar residues" evidence="2">
    <location>
        <begin position="21"/>
        <end position="34"/>
    </location>
</feature>
<dbReference type="Proteomes" id="UP000267821">
    <property type="component" value="Unassembled WGS sequence"/>
</dbReference>
<organism evidence="3 4">
    <name type="scientific">Terfezia boudieri ATCC MYA-4762</name>
    <dbReference type="NCBI Taxonomy" id="1051890"/>
    <lineage>
        <taxon>Eukaryota</taxon>
        <taxon>Fungi</taxon>
        <taxon>Dikarya</taxon>
        <taxon>Ascomycota</taxon>
        <taxon>Pezizomycotina</taxon>
        <taxon>Pezizomycetes</taxon>
        <taxon>Pezizales</taxon>
        <taxon>Pezizaceae</taxon>
        <taxon>Terfezia</taxon>
    </lineage>
</organism>
<evidence type="ECO:0000256" key="2">
    <source>
        <dbReference type="SAM" id="MobiDB-lite"/>
    </source>
</evidence>
<keyword evidence="1" id="KW-0175">Coiled coil</keyword>
<feature type="coiled-coil region" evidence="1">
    <location>
        <begin position="59"/>
        <end position="226"/>
    </location>
</feature>
<evidence type="ECO:0008006" key="5">
    <source>
        <dbReference type="Google" id="ProtNLM"/>
    </source>
</evidence>
<sequence>MGKNSSSAGKAAGKGKAEGEPSSNLSTIAPLSKNNPPPAASIACPDSIDFSGATLMGSLEDLKTQIDALLRSATAVQATSLPMHLESLKSQLINSDRLMSENENLKQLLDQKDDEIKTSQVQLSRLMKGWERDEAEHQRQLDEANGELTAALAGQKALRSDISELVRRHETEKKDLENQLQHSIDSRIEYLESNHQQEAHSLKSRLEELQAQLTETQERLQHSEAQGSCIVLEKTQLIRETERTKRECIHAKERFDRLIYRQDDTIL</sequence>
<evidence type="ECO:0000313" key="3">
    <source>
        <dbReference type="EMBL" id="RPB25017.1"/>
    </source>
</evidence>
<protein>
    <recommendedName>
        <fullName evidence="5">SWI5-dependent HO expression protein 3</fullName>
    </recommendedName>
</protein>
<feature type="region of interest" description="Disordered" evidence="2">
    <location>
        <begin position="1"/>
        <end position="40"/>
    </location>
</feature>
<keyword evidence="4" id="KW-1185">Reference proteome</keyword>